<evidence type="ECO:0000313" key="4">
    <source>
        <dbReference type="EMBL" id="PKW19367.1"/>
    </source>
</evidence>
<proteinExistence type="predicted"/>
<reference evidence="4" key="1">
    <citation type="submission" date="2017-12" db="EMBL/GenBank/DDBJ databases">
        <title>Sequencing the genomes of 1000 Actinobacteria strains.</title>
        <authorList>
            <person name="Klenk H.-P."/>
        </authorList>
    </citation>
    <scope>NUCLEOTIDE SEQUENCE [LARGE SCALE GENOMIC DNA]</scope>
    <source>
        <strain evidence="4">DSM 44228</strain>
    </source>
</reference>
<feature type="domain" description="Cysteinyl-tRNA ligase anticodon binding" evidence="2">
    <location>
        <begin position="174"/>
        <end position="224"/>
    </location>
</feature>
<dbReference type="Pfam" id="PF23494">
    <property type="entry name" value="bPH_10"/>
    <property type="match status" value="1"/>
</dbReference>
<dbReference type="RefSeq" id="WP_010306706.1">
    <property type="nucleotide sequence ID" value="NZ_CP061007.1"/>
</dbReference>
<dbReference type="InterPro" id="IPR056411">
    <property type="entry name" value="CysS_C"/>
</dbReference>
<keyword evidence="1" id="KW-1133">Transmembrane helix</keyword>
<accession>A0A2N3Y8Y0</accession>
<evidence type="ECO:0000256" key="1">
    <source>
        <dbReference type="SAM" id="Phobius"/>
    </source>
</evidence>
<gene>
    <name evidence="4" type="ORF">A8926_7534</name>
</gene>
<feature type="transmembrane region" description="Helical" evidence="1">
    <location>
        <begin position="64"/>
        <end position="85"/>
    </location>
</feature>
<dbReference type="Proteomes" id="UP000233786">
    <property type="component" value="Unassembled WGS sequence"/>
</dbReference>
<evidence type="ECO:0000313" key="5">
    <source>
        <dbReference type="Proteomes" id="UP000233786"/>
    </source>
</evidence>
<dbReference type="Pfam" id="PF23493">
    <property type="entry name" value="CysS_C"/>
    <property type="match status" value="1"/>
</dbReference>
<dbReference type="AlphaFoldDB" id="A0A2N3Y8Y0"/>
<dbReference type="STRING" id="994479.GCA_000194155_00628"/>
<feature type="domain" description="YqeB PH" evidence="3">
    <location>
        <begin position="8"/>
        <end position="158"/>
    </location>
</feature>
<dbReference type="InterPro" id="IPR057798">
    <property type="entry name" value="PH_YqeB"/>
</dbReference>
<comment type="caution">
    <text evidence="4">The sequence shown here is derived from an EMBL/GenBank/DDBJ whole genome shotgun (WGS) entry which is preliminary data.</text>
</comment>
<protein>
    <recommendedName>
        <fullName evidence="6">DUF308 domain-containing protein</fullName>
    </recommendedName>
</protein>
<name>A0A2N3Y8Y0_SACSN</name>
<feature type="transmembrane region" description="Helical" evidence="1">
    <location>
        <begin position="21"/>
        <end position="44"/>
    </location>
</feature>
<dbReference type="EMBL" id="PJNB01000001">
    <property type="protein sequence ID" value="PKW19367.1"/>
    <property type="molecule type" value="Genomic_DNA"/>
</dbReference>
<keyword evidence="1" id="KW-0812">Transmembrane</keyword>
<evidence type="ECO:0008006" key="6">
    <source>
        <dbReference type="Google" id="ProtNLM"/>
    </source>
</evidence>
<evidence type="ECO:0000259" key="3">
    <source>
        <dbReference type="Pfam" id="PF23494"/>
    </source>
</evidence>
<keyword evidence="1" id="KW-0472">Membrane</keyword>
<dbReference type="OrthoDB" id="5145029at2"/>
<keyword evidence="5" id="KW-1185">Reference proteome</keyword>
<organism evidence="4 5">
    <name type="scientific">Saccharopolyspora spinosa</name>
    <dbReference type="NCBI Taxonomy" id="60894"/>
    <lineage>
        <taxon>Bacteria</taxon>
        <taxon>Bacillati</taxon>
        <taxon>Actinomycetota</taxon>
        <taxon>Actinomycetes</taxon>
        <taxon>Pseudonocardiales</taxon>
        <taxon>Pseudonocardiaceae</taxon>
        <taxon>Saccharopolyspora</taxon>
    </lineage>
</organism>
<sequence length="227" mass="25255">MAAEPAATTVTEHRLVRHGSWIVCPLLGALIVWLLRLASAWVAGLPWAPFQGVFQLAASVPDPWGTVGAIAIGVILGLGFAGLMAQERLAVTVEPEQVVLTVGRSRQHIARAEIGYVYVEGKNLVVLDESGGEHVRQPSDLDRFALRRAFTDHGYPWRDKDPFTGSYSLWVEDTPELSLRINSLMAARERALRKRAGKEAALLRTELVKHGILVRDEKKRQYWRTTD</sequence>
<evidence type="ECO:0000259" key="2">
    <source>
        <dbReference type="Pfam" id="PF23493"/>
    </source>
</evidence>